<dbReference type="UniPathway" id="UPA00143"/>
<dbReference type="Pfam" id="PF00651">
    <property type="entry name" value="BTB"/>
    <property type="match status" value="1"/>
</dbReference>
<feature type="domain" description="NPH3" evidence="6">
    <location>
        <begin position="187"/>
        <end position="462"/>
    </location>
</feature>
<proteinExistence type="inferred from homology"/>
<feature type="region of interest" description="Disordered" evidence="4">
    <location>
        <begin position="468"/>
        <end position="495"/>
    </location>
</feature>
<dbReference type="EMBL" id="SWLB01000004">
    <property type="protein sequence ID" value="KAF3339319.1"/>
    <property type="molecule type" value="Genomic_DNA"/>
</dbReference>
<protein>
    <submittedName>
        <fullName evidence="7">BTB/POZ domain-containing protein</fullName>
    </submittedName>
</protein>
<sequence>MATQCLTELESDVLIEVEEFSFLLHKFPLINASPVLAKIISKFSVDEDRDCAFALDEIPGGAHSFELIAKFCYGEKIELTSSNVVPLLCAAYNLDMNENYLKGNLISQTETFLSNEILSNWKESIVALISCEPVLRYAQELGIVSRCLDSLASKVTYGKSSNPQYEISWNGIVCTKDTKKLSGTGSEWWHDDICSLSLYLFKRFMEVLNAKGHDPLDISNAVIYYASNHHCRVDPNSTGDWSVDERILLEEIVELLPKQQGATSTKVLLSMLSASIMLNANEMCIETLEKRVGAQLDEATVEDLLVLNSGGGDKSVRNVDCVKRLITQFIEENSHVNEITCDSTNEGLIEAGSLQFGKIGTVAKLVDEYLAKIAKDANLKLQQFLSLASAIPMSARPYSDDLYHAISAYLEYHPQLSDLEKEQICQLIDVQRLSRDLCRDVAQNENLPIRVIVKALFCEMLDLKKSLADHGDGNDTGTEVENTEEDGTDSTEGKILSESKGAFSRLRFWKRGGWIRLTSSKPESPKETEETENAGGAKVMCRSWMNMKTLSVERLKALLAPTKQ</sequence>
<name>A0A833RTV7_9POAL</name>
<dbReference type="Pfam" id="PF03000">
    <property type="entry name" value="NPH3"/>
    <property type="match status" value="1"/>
</dbReference>
<dbReference type="GO" id="GO:0016567">
    <property type="term" value="P:protein ubiquitination"/>
    <property type="evidence" value="ECO:0007669"/>
    <property type="project" value="UniProtKB-UniPathway"/>
</dbReference>
<evidence type="ECO:0000313" key="7">
    <source>
        <dbReference type="EMBL" id="KAF3339319.1"/>
    </source>
</evidence>
<gene>
    <name evidence="7" type="ORF">FCM35_KLT16790</name>
</gene>
<keyword evidence="8" id="KW-1185">Reference proteome</keyword>
<evidence type="ECO:0000313" key="8">
    <source>
        <dbReference type="Proteomes" id="UP000623129"/>
    </source>
</evidence>
<dbReference type="Proteomes" id="UP000623129">
    <property type="component" value="Unassembled WGS sequence"/>
</dbReference>
<dbReference type="InterPro" id="IPR027356">
    <property type="entry name" value="NPH3_dom"/>
</dbReference>
<dbReference type="InterPro" id="IPR000210">
    <property type="entry name" value="BTB/POZ_dom"/>
</dbReference>
<accession>A0A833RTV7</accession>
<evidence type="ECO:0000259" key="5">
    <source>
        <dbReference type="PROSITE" id="PS50097"/>
    </source>
</evidence>
<evidence type="ECO:0000256" key="3">
    <source>
        <dbReference type="PROSITE-ProRule" id="PRU00982"/>
    </source>
</evidence>
<dbReference type="SUPFAM" id="SSF54695">
    <property type="entry name" value="POZ domain"/>
    <property type="match status" value="1"/>
</dbReference>
<organism evidence="7 8">
    <name type="scientific">Carex littledalei</name>
    <dbReference type="NCBI Taxonomy" id="544730"/>
    <lineage>
        <taxon>Eukaryota</taxon>
        <taxon>Viridiplantae</taxon>
        <taxon>Streptophyta</taxon>
        <taxon>Embryophyta</taxon>
        <taxon>Tracheophyta</taxon>
        <taxon>Spermatophyta</taxon>
        <taxon>Magnoliopsida</taxon>
        <taxon>Liliopsida</taxon>
        <taxon>Poales</taxon>
        <taxon>Cyperaceae</taxon>
        <taxon>Cyperoideae</taxon>
        <taxon>Cariceae</taxon>
        <taxon>Carex</taxon>
        <taxon>Carex subgen. Euthyceras</taxon>
    </lineage>
</organism>
<evidence type="ECO:0000256" key="2">
    <source>
        <dbReference type="ARBA" id="ARBA00022786"/>
    </source>
</evidence>
<dbReference type="PANTHER" id="PTHR32370">
    <property type="entry name" value="OS12G0117600 PROTEIN"/>
    <property type="match status" value="1"/>
</dbReference>
<dbReference type="PROSITE" id="PS51649">
    <property type="entry name" value="NPH3"/>
    <property type="match status" value="1"/>
</dbReference>
<dbReference type="InterPro" id="IPR011333">
    <property type="entry name" value="SKP1/BTB/POZ_sf"/>
</dbReference>
<feature type="domain" description="BTB" evidence="5">
    <location>
        <begin position="11"/>
        <end position="81"/>
    </location>
</feature>
<reference evidence="7" key="1">
    <citation type="submission" date="2020-01" db="EMBL/GenBank/DDBJ databases">
        <title>Genome sequence of Kobresia littledalei, the first chromosome-level genome in the family Cyperaceae.</title>
        <authorList>
            <person name="Qu G."/>
        </authorList>
    </citation>
    <scope>NUCLEOTIDE SEQUENCE</scope>
    <source>
        <strain evidence="7">C.B.Clarke</strain>
        <tissue evidence="7">Leaf</tissue>
    </source>
</reference>
<dbReference type="PROSITE" id="PS50097">
    <property type="entry name" value="BTB"/>
    <property type="match status" value="1"/>
</dbReference>
<comment type="similarity">
    <text evidence="3">Belongs to the NPH3 family.</text>
</comment>
<dbReference type="AlphaFoldDB" id="A0A833RTV7"/>
<keyword evidence="2" id="KW-0833">Ubl conjugation pathway</keyword>
<evidence type="ECO:0000256" key="4">
    <source>
        <dbReference type="SAM" id="MobiDB-lite"/>
    </source>
</evidence>
<comment type="pathway">
    <text evidence="1">Protein modification; protein ubiquitination.</text>
</comment>
<dbReference type="InterPro" id="IPR043454">
    <property type="entry name" value="NPH3/RPT2-like"/>
</dbReference>
<dbReference type="OrthoDB" id="624345at2759"/>
<evidence type="ECO:0000256" key="1">
    <source>
        <dbReference type="ARBA" id="ARBA00004906"/>
    </source>
</evidence>
<evidence type="ECO:0000259" key="6">
    <source>
        <dbReference type="PROSITE" id="PS51649"/>
    </source>
</evidence>
<dbReference type="Gene3D" id="3.30.710.10">
    <property type="entry name" value="Potassium Channel Kv1.1, Chain A"/>
    <property type="match status" value="1"/>
</dbReference>
<comment type="caution">
    <text evidence="7">The sequence shown here is derived from an EMBL/GenBank/DDBJ whole genome shotgun (WGS) entry which is preliminary data.</text>
</comment>